<keyword evidence="4 7" id="KW-1133">Transmembrane helix</keyword>
<evidence type="ECO:0000256" key="1">
    <source>
        <dbReference type="ARBA" id="ARBA00004141"/>
    </source>
</evidence>
<evidence type="ECO:0000256" key="5">
    <source>
        <dbReference type="ARBA" id="ARBA00023136"/>
    </source>
</evidence>
<feature type="transmembrane region" description="Helical" evidence="7">
    <location>
        <begin position="408"/>
        <end position="429"/>
    </location>
</feature>
<evidence type="ECO:0000313" key="9">
    <source>
        <dbReference type="Proteomes" id="UP001500928"/>
    </source>
</evidence>
<evidence type="ECO:0000256" key="7">
    <source>
        <dbReference type="SAM" id="Phobius"/>
    </source>
</evidence>
<feature type="transmembrane region" description="Helical" evidence="7">
    <location>
        <begin position="97"/>
        <end position="116"/>
    </location>
</feature>
<feature type="transmembrane region" description="Helical" evidence="7">
    <location>
        <begin position="208"/>
        <end position="225"/>
    </location>
</feature>
<proteinExistence type="predicted"/>
<keyword evidence="5 7" id="KW-0472">Membrane</keyword>
<feature type="transmembrane region" description="Helical" evidence="7">
    <location>
        <begin position="270"/>
        <end position="286"/>
    </location>
</feature>
<dbReference type="RefSeq" id="WP_345423706.1">
    <property type="nucleotide sequence ID" value="NZ_BAABHO010000069.1"/>
</dbReference>
<dbReference type="PANTHER" id="PTHR30474:SF3">
    <property type="entry name" value="PEPTIDOGLYCAN GLYCOSYLTRANSFERASE RODA"/>
    <property type="match status" value="1"/>
</dbReference>
<comment type="caution">
    <text evidence="8">The sequence shown here is derived from an EMBL/GenBank/DDBJ whole genome shotgun (WGS) entry which is preliminary data.</text>
</comment>
<dbReference type="Pfam" id="PF01098">
    <property type="entry name" value="FTSW_RODA_SPOVE"/>
    <property type="match status" value="1"/>
</dbReference>
<feature type="transmembrane region" description="Helical" evidence="7">
    <location>
        <begin position="291"/>
        <end position="310"/>
    </location>
</feature>
<gene>
    <name evidence="8" type="ORF">GCM10023200_54980</name>
</gene>
<dbReference type="EMBL" id="BAABHO010000069">
    <property type="protein sequence ID" value="GAA4810211.1"/>
    <property type="molecule type" value="Genomic_DNA"/>
</dbReference>
<evidence type="ECO:0000256" key="2">
    <source>
        <dbReference type="ARBA" id="ARBA00022692"/>
    </source>
</evidence>
<dbReference type="Proteomes" id="UP001500928">
    <property type="component" value="Unassembled WGS sequence"/>
</dbReference>
<feature type="transmembrane region" description="Helical" evidence="7">
    <location>
        <begin position="169"/>
        <end position="188"/>
    </location>
</feature>
<organism evidence="8 9">
    <name type="scientific">Actinomycetospora chlora</name>
    <dbReference type="NCBI Taxonomy" id="663608"/>
    <lineage>
        <taxon>Bacteria</taxon>
        <taxon>Bacillati</taxon>
        <taxon>Actinomycetota</taxon>
        <taxon>Actinomycetes</taxon>
        <taxon>Pseudonocardiales</taxon>
        <taxon>Pseudonocardiaceae</taxon>
        <taxon>Actinomycetospora</taxon>
    </lineage>
</organism>
<name>A0ABP9CGV0_9PSEU</name>
<evidence type="ECO:0000256" key="6">
    <source>
        <dbReference type="SAM" id="MobiDB-lite"/>
    </source>
</evidence>
<feature type="transmembrane region" description="Helical" evidence="7">
    <location>
        <begin position="136"/>
        <end position="157"/>
    </location>
</feature>
<comment type="subcellular location">
    <subcellularLocation>
        <location evidence="1">Membrane</location>
        <topology evidence="1">Multi-pass membrane protein</topology>
    </subcellularLocation>
</comment>
<keyword evidence="2 7" id="KW-0812">Transmembrane</keyword>
<feature type="transmembrane region" description="Helical" evidence="7">
    <location>
        <begin position="375"/>
        <end position="396"/>
    </location>
</feature>
<dbReference type="PANTHER" id="PTHR30474">
    <property type="entry name" value="CELL CYCLE PROTEIN"/>
    <property type="match status" value="1"/>
</dbReference>
<feature type="transmembrane region" description="Helical" evidence="7">
    <location>
        <begin position="441"/>
        <end position="460"/>
    </location>
</feature>
<feature type="transmembrane region" description="Helical" evidence="7">
    <location>
        <begin position="65"/>
        <end position="85"/>
    </location>
</feature>
<evidence type="ECO:0000256" key="4">
    <source>
        <dbReference type="ARBA" id="ARBA00022989"/>
    </source>
</evidence>
<reference evidence="9" key="1">
    <citation type="journal article" date="2019" name="Int. J. Syst. Evol. Microbiol.">
        <title>The Global Catalogue of Microorganisms (GCM) 10K type strain sequencing project: providing services to taxonomists for standard genome sequencing and annotation.</title>
        <authorList>
            <consortium name="The Broad Institute Genomics Platform"/>
            <consortium name="The Broad Institute Genome Sequencing Center for Infectious Disease"/>
            <person name="Wu L."/>
            <person name="Ma J."/>
        </authorList>
    </citation>
    <scope>NUCLEOTIDE SEQUENCE [LARGE SCALE GENOMIC DNA]</scope>
    <source>
        <strain evidence="9">JCM 17979</strain>
    </source>
</reference>
<feature type="region of interest" description="Disordered" evidence="6">
    <location>
        <begin position="469"/>
        <end position="538"/>
    </location>
</feature>
<keyword evidence="3" id="KW-0133">Cell shape</keyword>
<dbReference type="InterPro" id="IPR001182">
    <property type="entry name" value="FtsW/RodA"/>
</dbReference>
<keyword evidence="9" id="KW-1185">Reference proteome</keyword>
<feature type="transmembrane region" description="Helical" evidence="7">
    <location>
        <begin position="40"/>
        <end position="59"/>
    </location>
</feature>
<feature type="compositionally biased region" description="Low complexity" evidence="6">
    <location>
        <begin position="502"/>
        <end position="511"/>
    </location>
</feature>
<evidence type="ECO:0000256" key="3">
    <source>
        <dbReference type="ARBA" id="ARBA00022960"/>
    </source>
</evidence>
<protein>
    <submittedName>
        <fullName evidence="8">FtsW/RodA/SpoVE family cell cycle protein</fullName>
    </submittedName>
</protein>
<accession>A0ABP9CGV0</accession>
<evidence type="ECO:0000313" key="8">
    <source>
        <dbReference type="EMBL" id="GAA4810211.1"/>
    </source>
</evidence>
<sequence length="538" mass="56367">MARPTAPGAPGGAGIDRPADRTALRPAVAAAVSTRRGVELALLAFAAVITTGALVLVEANQEQELTWALVYLGAAYLALLALAHLAVRRFAPYADPLVLPLAALLNGIGLVMIHRIDLARIARAASLGNEEPGQEAIRQVGWTAIGLVFFVGVLILVPDHRTLSRYGYTTGFVGLVLLALPAVLPASLSEVNGARIWIKLGPASIQPGEFAKILFVVFFASFLVVKRDLFTSAGKHFLGMTFPRPRDLGPLLVAWGVAMAVLVFESDLGTSLMFFGIVLVMLYVATERISWVIIGLVIFGAGAFAAWTFVSRVQVRVSVWLDPFADYNGRGFQVSQGLFGLATGGMGGTGLGAGRPELVPFSETDFMFTSLGEELGLVGIAALLLIYCVLATRAMRSALAVRDTFGKLLAAGLGFAIAWQVFVVVGGVINLIPNTGITAPFLSYGGSSLVANYALIALVLRVSNAARQPAADRRPGPSGGPQAPLAPLAEASTEMVSRDQVRTPPHGQPHGQGHGHHEAGAGPAGPVGPAPRGRTRGE</sequence>